<sequence length="680" mass="77170">MGLAASQARLLSITSRMADNELRSQLINNAKMRLTTESSRVSDEYIAALNKTQLMMSNYNLKGEKQYQDLTFNSLTAYSPQNNQYGLVNKSGELLVSELDTARFQEAFKKASEDKEIEEGDTEGLNAKALEEFLKSYGLEKTTTYFEQDQVYAFDKDMQRIWEGDMVYEYIPATEQNPTPEVIRVSGLHYGYEKSKTSVEYGVYEALLADYQTADKAYTAAVQDYMKDFVYETTDNSGKKYQDIYKELIGAGGATVDNYQQYQNSMKEIWDKVKGKLDEENSKVFAAQMEDYLNMKANQIVNEETSPAPNRGSLQDYIDAGAIVDQINHTITWPKDKDPEELLPTKEGNADLTGDGSEWTEIVQVETTDDDVANAMKQMYQYFQSGIFGALDRDKFVDEAKGDANGDEENPNSAQILINAQKDYFEAAGKLSQFIYGQDVGAKYYDKLDDMEWILYGDYKKNEKGEEDPSLGRTNAPYFPTTALDASEGGVEGAYVEVDGKENGQNVTKEYYCNFQAVIDVYLCEKMMDEFGTPKYTWVDVNDPDSDGEAKAKWYTNLFERMLEGGYKTIEKGLASSQEWLQFALESSLVSMEQVNGDGEWVSTMYSNCSDITESTVDVDITKAEAEYNKAMNKIQAKDKRYDIELKNIDTEHNSLQTEYDSIKSVMDKNVERNFKMFEA</sequence>
<reference evidence="1" key="2">
    <citation type="journal article" date="2021" name="PeerJ">
        <title>Extensive microbial diversity within the chicken gut microbiome revealed by metagenomics and culture.</title>
        <authorList>
            <person name="Gilroy R."/>
            <person name="Ravi A."/>
            <person name="Getino M."/>
            <person name="Pursley I."/>
            <person name="Horton D.L."/>
            <person name="Alikhan N.F."/>
            <person name="Baker D."/>
            <person name="Gharbi K."/>
            <person name="Hall N."/>
            <person name="Watson M."/>
            <person name="Adriaenssens E.M."/>
            <person name="Foster-Nyarko E."/>
            <person name="Jarju S."/>
            <person name="Secka A."/>
            <person name="Antonio M."/>
            <person name="Oren A."/>
            <person name="Chaudhuri R.R."/>
            <person name="La Ragione R."/>
            <person name="Hildebrand F."/>
            <person name="Pallen M.J."/>
        </authorList>
    </citation>
    <scope>NUCLEOTIDE SEQUENCE</scope>
    <source>
        <strain evidence="1">6276</strain>
    </source>
</reference>
<proteinExistence type="predicted"/>
<reference evidence="1" key="1">
    <citation type="submission" date="2020-10" db="EMBL/GenBank/DDBJ databases">
        <authorList>
            <person name="Gilroy R."/>
        </authorList>
    </citation>
    <scope>NUCLEOTIDE SEQUENCE</scope>
    <source>
        <strain evidence="1">6276</strain>
    </source>
</reference>
<dbReference type="AlphaFoldDB" id="A0A9D1F189"/>
<accession>A0A9D1F189</accession>
<dbReference type="EMBL" id="DVIU01000284">
    <property type="protein sequence ID" value="HIS37708.1"/>
    <property type="molecule type" value="Genomic_DNA"/>
</dbReference>
<evidence type="ECO:0000313" key="1">
    <source>
        <dbReference type="EMBL" id="HIS37708.1"/>
    </source>
</evidence>
<dbReference type="Proteomes" id="UP000823928">
    <property type="component" value="Unassembled WGS sequence"/>
</dbReference>
<gene>
    <name evidence="1" type="ORF">IAC10_13970</name>
</gene>
<protein>
    <submittedName>
        <fullName evidence="1">Uncharacterized protein</fullName>
    </submittedName>
</protein>
<name>A0A9D1F189_9BACT</name>
<organism evidence="1 2">
    <name type="scientific">Candidatus Scatousia excrementigallinarum</name>
    <dbReference type="NCBI Taxonomy" id="2840935"/>
    <lineage>
        <taxon>Bacteria</taxon>
        <taxon>Candidatus Scatousia</taxon>
    </lineage>
</organism>
<comment type="caution">
    <text evidence="1">The sequence shown here is derived from an EMBL/GenBank/DDBJ whole genome shotgun (WGS) entry which is preliminary data.</text>
</comment>
<evidence type="ECO:0000313" key="2">
    <source>
        <dbReference type="Proteomes" id="UP000823928"/>
    </source>
</evidence>